<name>A0ABT3X2T2_9BACL</name>
<keyword evidence="5" id="KW-1185">Reference proteome</keyword>
<comment type="caution">
    <text evidence="4">The sequence shown here is derived from an EMBL/GenBank/DDBJ whole genome shotgun (WGS) entry which is preliminary data.</text>
</comment>
<proteinExistence type="inferred from homology"/>
<feature type="domain" description="Tail sheath protein C-terminal" evidence="3">
    <location>
        <begin position="475"/>
        <end position="581"/>
    </location>
</feature>
<dbReference type="EMBL" id="JAPMLT010000004">
    <property type="protein sequence ID" value="MCX7570267.1"/>
    <property type="molecule type" value="Genomic_DNA"/>
</dbReference>
<evidence type="ECO:0000256" key="1">
    <source>
        <dbReference type="ARBA" id="ARBA00008005"/>
    </source>
</evidence>
<evidence type="ECO:0000259" key="2">
    <source>
        <dbReference type="Pfam" id="PF04984"/>
    </source>
</evidence>
<dbReference type="InterPro" id="IPR035089">
    <property type="entry name" value="Phage_sheath_subtilisin"/>
</dbReference>
<dbReference type="InterPro" id="IPR020287">
    <property type="entry name" value="Tail_sheath_C"/>
</dbReference>
<accession>A0ABT3X2T2</accession>
<dbReference type="InterPro" id="IPR052042">
    <property type="entry name" value="Tail_sheath_structural"/>
</dbReference>
<evidence type="ECO:0000313" key="5">
    <source>
        <dbReference type="Proteomes" id="UP001208017"/>
    </source>
</evidence>
<dbReference type="RefSeq" id="WP_267151516.1">
    <property type="nucleotide sequence ID" value="NZ_JAPMLT010000004.1"/>
</dbReference>
<dbReference type="Proteomes" id="UP001208017">
    <property type="component" value="Unassembled WGS sequence"/>
</dbReference>
<evidence type="ECO:0000313" key="4">
    <source>
        <dbReference type="EMBL" id="MCX7570267.1"/>
    </source>
</evidence>
<dbReference type="Gene3D" id="3.40.50.11780">
    <property type="match status" value="2"/>
</dbReference>
<dbReference type="PANTHER" id="PTHR35861:SF1">
    <property type="entry name" value="PHAGE TAIL SHEATH PROTEIN"/>
    <property type="match status" value="1"/>
</dbReference>
<evidence type="ECO:0000259" key="3">
    <source>
        <dbReference type="Pfam" id="PF17482"/>
    </source>
</evidence>
<protein>
    <submittedName>
        <fullName evidence="4">Phage tail sheath subtilisin-like domain-containing protein</fullName>
    </submittedName>
</protein>
<comment type="similarity">
    <text evidence="1">Belongs to the myoviridae tail sheath protein family.</text>
</comment>
<dbReference type="Pfam" id="PF04984">
    <property type="entry name" value="Phage_sheath_1"/>
    <property type="match status" value="1"/>
</dbReference>
<dbReference type="PANTHER" id="PTHR35861">
    <property type="match status" value="1"/>
</dbReference>
<sequence length="586" mass="63876">MAEYLSPGVYVEEFDSGAVPMEGVSTSTAGFIGLAQRGDKAGLPVLITGMHDFFRNFGGYLSEKAFGDYRYLAYAVEHFFLNGGSRCYVMRVVPENAKSASNAGTKEADKLLITAKNEGAWGDQIRVEVGPASKAKSPITAVVGEGANKYKLKGAAGFNVGDTVAYFDGGMRLGYFRITGKQDDVIELNDALPEDPTDTGLVPTKWLATCEFDLIVIYGGEVEQYEKVSLNDLAPNHIGKVTDTSNIALFQDLTDAGADAEIIAPFTQLTGLEEEGYENKNVALSPLSGGSDGSIESETVADGLYIGSEEGGPGARTGIQAFKDNDEVSIMAIPGVTSANVQLNLTAHCENMMNRFAILDMPIKAKKTDELQKHRNYFDTSYGAVYHPWLQVFDPLDKRNTYIPPSGSVAGIYSRSDTKRGVHKAPANEVVQGCTGLSVQYNKGEQDVLNPKGINLIRAFTGQGIRVWGARTMSSNGLWKYVNVRRLFIFVEESIRRGTNWVVFEPNDGPLWARVQRTIDAFLTRVWRDGALQGSSTGEAFYVNIGRNTMTQDDIDNGRLICVIGIAPVKPAEFVIFRITQKTSEE</sequence>
<dbReference type="Pfam" id="PF17482">
    <property type="entry name" value="Phage_sheath_1C"/>
    <property type="match status" value="1"/>
</dbReference>
<organism evidence="4 5">
    <name type="scientific">Tumebacillus lacus</name>
    <dbReference type="NCBI Taxonomy" id="2995335"/>
    <lineage>
        <taxon>Bacteria</taxon>
        <taxon>Bacillati</taxon>
        <taxon>Bacillota</taxon>
        <taxon>Bacilli</taxon>
        <taxon>Bacillales</taxon>
        <taxon>Alicyclobacillaceae</taxon>
        <taxon>Tumebacillus</taxon>
    </lineage>
</organism>
<reference evidence="4 5" key="1">
    <citation type="submission" date="2022-11" db="EMBL/GenBank/DDBJ databases">
        <title>Study of microbial diversity in lake waters.</title>
        <authorList>
            <person name="Zhang J."/>
        </authorList>
    </citation>
    <scope>NUCLEOTIDE SEQUENCE [LARGE SCALE GENOMIC DNA]</scope>
    <source>
        <strain evidence="4 5">DT12</strain>
    </source>
</reference>
<gene>
    <name evidence="4" type="ORF">OS242_09860</name>
</gene>
<feature type="domain" description="Tail sheath protein subtilisin-like" evidence="2">
    <location>
        <begin position="312"/>
        <end position="473"/>
    </location>
</feature>